<feature type="compositionally biased region" description="Low complexity" evidence="4">
    <location>
        <begin position="371"/>
        <end position="381"/>
    </location>
</feature>
<feature type="domain" description="Histone chaperone RTT106/FACT complex subunit SPT16-like middle" evidence="5">
    <location>
        <begin position="235"/>
        <end position="333"/>
    </location>
</feature>
<feature type="region of interest" description="Disordered" evidence="4">
    <location>
        <begin position="329"/>
        <end position="434"/>
    </location>
</feature>
<accession>R8B8V8</accession>
<comment type="similarity">
    <text evidence="1">Belongs to the RTT106 family.</text>
</comment>
<dbReference type="SMART" id="SM01287">
    <property type="entry name" value="Rtt106"/>
    <property type="match status" value="1"/>
</dbReference>
<feature type="compositionally biased region" description="Basic and acidic residues" evidence="4">
    <location>
        <begin position="329"/>
        <end position="345"/>
    </location>
</feature>
<dbReference type="OrthoDB" id="75754at2759"/>
<dbReference type="GO" id="GO:0042393">
    <property type="term" value="F:histone binding"/>
    <property type="evidence" value="ECO:0007669"/>
    <property type="project" value="TreeGrafter"/>
</dbReference>
<evidence type="ECO:0000256" key="4">
    <source>
        <dbReference type="SAM" id="MobiDB-lite"/>
    </source>
</evidence>
<dbReference type="Proteomes" id="UP000014074">
    <property type="component" value="Unassembled WGS sequence"/>
</dbReference>
<evidence type="ECO:0000313" key="7">
    <source>
        <dbReference type="Proteomes" id="UP000014074"/>
    </source>
</evidence>
<organism evidence="6 7">
    <name type="scientific">Phaeoacremonium minimum (strain UCR-PA7)</name>
    <name type="common">Esca disease fungus</name>
    <name type="synonym">Togninia minima</name>
    <dbReference type="NCBI Taxonomy" id="1286976"/>
    <lineage>
        <taxon>Eukaryota</taxon>
        <taxon>Fungi</taxon>
        <taxon>Dikarya</taxon>
        <taxon>Ascomycota</taxon>
        <taxon>Pezizomycotina</taxon>
        <taxon>Sordariomycetes</taxon>
        <taxon>Sordariomycetidae</taxon>
        <taxon>Togniniales</taxon>
        <taxon>Togniniaceae</taxon>
        <taxon>Phaeoacremonium</taxon>
    </lineage>
</organism>
<dbReference type="EMBL" id="KB933378">
    <property type="protein sequence ID" value="EON95712.1"/>
    <property type="molecule type" value="Genomic_DNA"/>
</dbReference>
<evidence type="ECO:0000256" key="2">
    <source>
        <dbReference type="ARBA" id="ARBA00037550"/>
    </source>
</evidence>
<dbReference type="InterPro" id="IPR011993">
    <property type="entry name" value="PH-like_dom_sf"/>
</dbReference>
<dbReference type="PANTHER" id="PTHR45849:SF3">
    <property type="entry name" value="HISTONE CHAPERONE RTT106"/>
    <property type="match status" value="1"/>
</dbReference>
<evidence type="ECO:0000259" key="5">
    <source>
        <dbReference type="SMART" id="SM01287"/>
    </source>
</evidence>
<dbReference type="PANTHER" id="PTHR45849">
    <property type="entry name" value="FACT COMPLEX SUBUNIT SSRP1"/>
    <property type="match status" value="1"/>
</dbReference>
<evidence type="ECO:0000313" key="6">
    <source>
        <dbReference type="EMBL" id="EON95712.1"/>
    </source>
</evidence>
<dbReference type="eggNOG" id="ENOG502R9PE">
    <property type="taxonomic scope" value="Eukaryota"/>
</dbReference>
<comment type="subunit">
    <text evidence="3">Interacts with histones H3 and H4.</text>
</comment>
<gene>
    <name evidence="6" type="ORF">UCRPA7_8819</name>
</gene>
<dbReference type="GeneID" id="19329708"/>
<reference evidence="7" key="1">
    <citation type="journal article" date="2013" name="Genome Announc.">
        <title>Draft genome sequence of the ascomycete Phaeoacremonium aleophilum strain UCR-PA7, a causal agent of the esca disease complex in grapevines.</title>
        <authorList>
            <person name="Blanco-Ulate B."/>
            <person name="Rolshausen P."/>
            <person name="Cantu D."/>
        </authorList>
    </citation>
    <scope>NUCLEOTIDE SEQUENCE [LARGE SCALE GENOMIC DNA]</scope>
    <source>
        <strain evidence="7">UCR-PA7</strain>
    </source>
</reference>
<dbReference type="HOGENOM" id="CLU_033828_0_0_1"/>
<dbReference type="RefSeq" id="XP_007919520.1">
    <property type="nucleotide sequence ID" value="XM_007921329.1"/>
</dbReference>
<dbReference type="Pfam" id="PF08512">
    <property type="entry name" value="Rttp106-like_middle"/>
    <property type="match status" value="1"/>
</dbReference>
<dbReference type="Gene3D" id="2.30.29.30">
    <property type="entry name" value="Pleckstrin-homology domain (PH domain)/Phosphotyrosine-binding domain (PTB)"/>
    <property type="match status" value="1"/>
</dbReference>
<dbReference type="SUPFAM" id="SSF50729">
    <property type="entry name" value="PH domain-like"/>
    <property type="match status" value="1"/>
</dbReference>
<dbReference type="KEGG" id="tmn:UCRPA7_8819"/>
<evidence type="ECO:0000256" key="3">
    <source>
        <dbReference type="ARBA" id="ARBA00038654"/>
    </source>
</evidence>
<dbReference type="InterPro" id="IPR050454">
    <property type="entry name" value="RTT106/SSRP1_HistChap/FACT"/>
</dbReference>
<protein>
    <submittedName>
        <fullName evidence="6">Putative negative regulator of dna transposition protein</fullName>
    </submittedName>
</protein>
<proteinExistence type="inferred from homology"/>
<name>R8B8V8_PHAM7</name>
<dbReference type="GO" id="GO:0031491">
    <property type="term" value="F:nucleosome binding"/>
    <property type="evidence" value="ECO:0007669"/>
    <property type="project" value="TreeGrafter"/>
</dbReference>
<keyword evidence="7" id="KW-1185">Reference proteome</keyword>
<comment type="function">
    <text evidence="2">Histones H3 and H4 chaperone involved in the nucleosome formation and heterochromatin silencing. Required for the deposition of H3K56ac-carrying H3-H4 complex onto newly-replicated DNA. Plays a role in the transcriptional regulation of the cell-cycle dependent histone genes by creating a repressive structure at the core histone gene promoter.</text>
</comment>
<dbReference type="Gene3D" id="2.30.29.120">
    <property type="match status" value="1"/>
</dbReference>
<dbReference type="AlphaFoldDB" id="R8B8V8"/>
<feature type="region of interest" description="Disordered" evidence="4">
    <location>
        <begin position="32"/>
        <end position="56"/>
    </location>
</feature>
<feature type="compositionally biased region" description="Acidic residues" evidence="4">
    <location>
        <begin position="382"/>
        <end position="434"/>
    </location>
</feature>
<sequence length="434" mass="47951">MINPLVNTPARVGLFNDIASFLFEQLPHPDEPAAKRRRVDSGPPNGEPSPQPANGAPGYNLIKLAESAAKEPVLLEIKEISVSIPQRKKYDICFTQSYLYARTSGTTTPVQGIVYPWKDIEYAFYVPVPEKAQLQYNYVLFPQGTCVASAIKNAPPSDIEPFLFTVPSSAPKANSVGGSAASAAAAVSDSYSSLLHWAITTQLRTAGNKHTQIIATDPRIFHSVQRQAHRPNERAVHVKGFRGSKDGYLFFLPNGILWGFKKPLLFMPIDRIQAVSYTSVLQRTFNIVVDIDVSDKAGEEKTEEVEFAMLDQEDYAGIDESWVKRHGLQDRSMAERRKAKRELAENAKGAKKGDAANGADANGHDDDMTELQKAQLEAEQQLIDEEDEEDEEDYDPGSEGESEGEGGSSDEDEDEAEGYDEEEEEEGYAEDVEQ</sequence>
<evidence type="ECO:0000256" key="1">
    <source>
        <dbReference type="ARBA" id="ARBA00006159"/>
    </source>
</evidence>
<dbReference type="InterPro" id="IPR013719">
    <property type="entry name" value="RTT106/SPT16-like_middle_dom"/>
</dbReference>